<feature type="domain" description="PCI" evidence="3">
    <location>
        <begin position="87"/>
        <end position="176"/>
    </location>
</feature>
<evidence type="ECO:0000313" key="4">
    <source>
        <dbReference type="EMBL" id="VVT48456.1"/>
    </source>
</evidence>
<sequence length="191" mass="20946">MEQILTLYHSTESRLTSSIVIDLVKRATGNRSIYGFAEFYEPLRARTGVLSQANALSEAAEAWVDVLEVFTYGTWKDYVGLGYRAPELNEAQITKLRQLTLVSLAGRSARLGFDEIVEATGVEVGQVEGLVVDAVYADLLDARVDTKEQAVVVARAVGRDANKERLAELGRVLGSWEGLAVGLIRETSQRV</sequence>
<reference evidence="4 5" key="1">
    <citation type="submission" date="2019-09" db="EMBL/GenBank/DDBJ databases">
        <authorList>
            <person name="Brejova B."/>
        </authorList>
    </citation>
    <scope>NUCLEOTIDE SEQUENCE [LARGE SCALE GENOMIC DNA]</scope>
</reference>
<dbReference type="InterPro" id="IPR045237">
    <property type="entry name" value="COPS7/eIF3m"/>
</dbReference>
<dbReference type="InterPro" id="IPR000717">
    <property type="entry name" value="PCI_dom"/>
</dbReference>
<dbReference type="GeneID" id="43580608"/>
<dbReference type="Proteomes" id="UP000398389">
    <property type="component" value="Unassembled WGS sequence"/>
</dbReference>
<dbReference type="AlphaFoldDB" id="A0A5E8BBH2"/>
<protein>
    <recommendedName>
        <fullName evidence="3">PCI domain-containing protein</fullName>
    </recommendedName>
</protein>
<name>A0A5E8BBH2_9ASCO</name>
<evidence type="ECO:0000256" key="1">
    <source>
        <dbReference type="ARBA" id="ARBA00008482"/>
    </source>
</evidence>
<dbReference type="RefSeq" id="XP_031852399.1">
    <property type="nucleotide sequence ID" value="XM_031996508.1"/>
</dbReference>
<dbReference type="Pfam" id="PF01399">
    <property type="entry name" value="PCI"/>
    <property type="match status" value="1"/>
</dbReference>
<dbReference type="OrthoDB" id="10265275at2759"/>
<organism evidence="4 5">
    <name type="scientific">Magnusiomyces paraingens</name>
    <dbReference type="NCBI Taxonomy" id="2606893"/>
    <lineage>
        <taxon>Eukaryota</taxon>
        <taxon>Fungi</taxon>
        <taxon>Dikarya</taxon>
        <taxon>Ascomycota</taxon>
        <taxon>Saccharomycotina</taxon>
        <taxon>Dipodascomycetes</taxon>
        <taxon>Dipodascales</taxon>
        <taxon>Dipodascaceae</taxon>
        <taxon>Magnusiomyces</taxon>
    </lineage>
</organism>
<dbReference type="EMBL" id="CABVLU010000002">
    <property type="protein sequence ID" value="VVT48456.1"/>
    <property type="molecule type" value="Genomic_DNA"/>
</dbReference>
<proteinExistence type="inferred from homology"/>
<accession>A0A5E8BBH2</accession>
<keyword evidence="2" id="KW-0736">Signalosome</keyword>
<comment type="similarity">
    <text evidence="1">Belongs to the CSN7/EIF3M family. CSN7 subfamily.</text>
</comment>
<dbReference type="SMART" id="SM00088">
    <property type="entry name" value="PINT"/>
    <property type="match status" value="1"/>
</dbReference>
<evidence type="ECO:0000313" key="5">
    <source>
        <dbReference type="Proteomes" id="UP000398389"/>
    </source>
</evidence>
<gene>
    <name evidence="4" type="ORF">SAPINGB_P001788</name>
</gene>
<evidence type="ECO:0000259" key="3">
    <source>
        <dbReference type="SMART" id="SM00088"/>
    </source>
</evidence>
<dbReference type="PANTHER" id="PTHR15350:SF5">
    <property type="entry name" value="COP9 SIGNALOSOME COMPLEX SUBUNIT 7"/>
    <property type="match status" value="1"/>
</dbReference>
<dbReference type="GO" id="GO:0008180">
    <property type="term" value="C:COP9 signalosome"/>
    <property type="evidence" value="ECO:0007669"/>
    <property type="project" value="UniProtKB-KW"/>
</dbReference>
<dbReference type="PANTHER" id="PTHR15350">
    <property type="entry name" value="COP9 SIGNALOSOME COMPLEX SUBUNIT 7/DENDRITIC CELL PROTEIN GA17"/>
    <property type="match status" value="1"/>
</dbReference>
<evidence type="ECO:0000256" key="2">
    <source>
        <dbReference type="ARBA" id="ARBA00022790"/>
    </source>
</evidence>
<keyword evidence="5" id="KW-1185">Reference proteome</keyword>